<dbReference type="InterPro" id="IPR005162">
    <property type="entry name" value="Retrotrans_gag_dom"/>
</dbReference>
<dbReference type="EMBL" id="BKCJ010185935">
    <property type="protein sequence ID" value="GEY52533.1"/>
    <property type="molecule type" value="Genomic_DNA"/>
</dbReference>
<proteinExistence type="predicted"/>
<reference evidence="3" key="1">
    <citation type="journal article" date="2019" name="Sci. Rep.">
        <title>Draft genome of Tanacetum cinerariifolium, the natural source of mosquito coil.</title>
        <authorList>
            <person name="Yamashiro T."/>
            <person name="Shiraishi A."/>
            <person name="Satake H."/>
            <person name="Nakayama K."/>
        </authorList>
    </citation>
    <scope>NUCLEOTIDE SEQUENCE</scope>
</reference>
<organism evidence="3">
    <name type="scientific">Tanacetum cinerariifolium</name>
    <name type="common">Dalmatian daisy</name>
    <name type="synonym">Chrysanthemum cinerariifolium</name>
    <dbReference type="NCBI Taxonomy" id="118510"/>
    <lineage>
        <taxon>Eukaryota</taxon>
        <taxon>Viridiplantae</taxon>
        <taxon>Streptophyta</taxon>
        <taxon>Embryophyta</taxon>
        <taxon>Tracheophyta</taxon>
        <taxon>Spermatophyta</taxon>
        <taxon>Magnoliopsida</taxon>
        <taxon>eudicotyledons</taxon>
        <taxon>Gunneridae</taxon>
        <taxon>Pentapetalae</taxon>
        <taxon>asterids</taxon>
        <taxon>campanulids</taxon>
        <taxon>Asterales</taxon>
        <taxon>Asteraceae</taxon>
        <taxon>Asteroideae</taxon>
        <taxon>Anthemideae</taxon>
        <taxon>Anthemidinae</taxon>
        <taxon>Tanacetum</taxon>
    </lineage>
</organism>
<feature type="compositionally biased region" description="Basic and acidic residues" evidence="1">
    <location>
        <begin position="212"/>
        <end position="223"/>
    </location>
</feature>
<evidence type="ECO:0000256" key="1">
    <source>
        <dbReference type="SAM" id="MobiDB-lite"/>
    </source>
</evidence>
<feature type="domain" description="Retrotransposon gag" evidence="2">
    <location>
        <begin position="46"/>
        <end position="98"/>
    </location>
</feature>
<feature type="compositionally biased region" description="Basic and acidic residues" evidence="1">
    <location>
        <begin position="158"/>
        <end position="180"/>
    </location>
</feature>
<evidence type="ECO:0000313" key="3">
    <source>
        <dbReference type="EMBL" id="GEY52533.1"/>
    </source>
</evidence>
<dbReference type="PANTHER" id="PTHR33223">
    <property type="entry name" value="CCHC-TYPE DOMAIN-CONTAINING PROTEIN"/>
    <property type="match status" value="1"/>
</dbReference>
<name>A0A699HM31_TANCI</name>
<dbReference type="AlphaFoldDB" id="A0A699HM31"/>
<accession>A0A699HM31</accession>
<dbReference type="Pfam" id="PF03732">
    <property type="entry name" value="Retrotrans_gag"/>
    <property type="match status" value="1"/>
</dbReference>
<feature type="compositionally biased region" description="Basic and acidic residues" evidence="1">
    <location>
        <begin position="191"/>
        <end position="204"/>
    </location>
</feature>
<protein>
    <recommendedName>
        <fullName evidence="2">Retrotransposon gag domain-containing protein</fullName>
    </recommendedName>
</protein>
<gene>
    <name evidence="3" type="ORF">Tci_424507</name>
</gene>
<sequence>MRYLFQSDTIRLVQNGCSFHGLRSEDLNQHLKDFLKLMDSLDLDGSITTWEDLTTHFIAQFFPSGRTAKLHNFILMFQQHHEESISKAWTRFKDLLQKELRKKGIKIPSKLLKYLSPASIKELNKNLSAPKHVHFVNSIVILSKDSDTKDEDISSNNTHEHGLSSMMRNKEEVKEQGKEENEMEIDEEVEEVFKDEESKIKTKEEVEEVFDDETKKKDDDDTKYYNSPPAIKELVYHDGC</sequence>
<evidence type="ECO:0000259" key="2">
    <source>
        <dbReference type="Pfam" id="PF03732"/>
    </source>
</evidence>
<comment type="caution">
    <text evidence="3">The sequence shown here is derived from an EMBL/GenBank/DDBJ whole genome shotgun (WGS) entry which is preliminary data.</text>
</comment>
<dbReference type="PANTHER" id="PTHR33223:SF6">
    <property type="entry name" value="CCHC-TYPE DOMAIN-CONTAINING PROTEIN"/>
    <property type="match status" value="1"/>
</dbReference>
<feature type="region of interest" description="Disordered" evidence="1">
    <location>
        <begin position="147"/>
        <end position="228"/>
    </location>
</feature>
<feature type="compositionally biased region" description="Acidic residues" evidence="1">
    <location>
        <begin position="181"/>
        <end position="190"/>
    </location>
</feature>